<dbReference type="Gene3D" id="3.40.50.360">
    <property type="match status" value="1"/>
</dbReference>
<dbReference type="InterPro" id="IPR003680">
    <property type="entry name" value="Flavodoxin_fold"/>
</dbReference>
<accession>A0ABU9WYW2</accession>
<evidence type="ECO:0000313" key="3">
    <source>
        <dbReference type="EMBL" id="MEN2744382.1"/>
    </source>
</evidence>
<keyword evidence="1" id="KW-0560">Oxidoreductase</keyword>
<dbReference type="SUPFAM" id="SSF52218">
    <property type="entry name" value="Flavoproteins"/>
    <property type="match status" value="1"/>
</dbReference>
<sequence length="178" mass="19091">MEPAPRRRTLVLVAHPDLPASRVTAHLAEAAGALEDTTVHDLAAAYPDGRISVTDEQRLLVEHDRIVWLFPWHWYSVPSALKAWMDQVLVYGFAYGAGGTALHGKELQLVTSTGGPESSYAPDGHNGFTMGELLAPIAATANLTGMRLAEPLVLFGARTASDEELGLHAERCLALLAA</sequence>
<evidence type="ECO:0000313" key="4">
    <source>
        <dbReference type="Proteomes" id="UP001422074"/>
    </source>
</evidence>
<evidence type="ECO:0000256" key="1">
    <source>
        <dbReference type="ARBA" id="ARBA00023002"/>
    </source>
</evidence>
<dbReference type="RefSeq" id="WP_345884367.1">
    <property type="nucleotide sequence ID" value="NZ_JBDFRB010000005.1"/>
</dbReference>
<dbReference type="PANTHER" id="PTHR47307:SF1">
    <property type="entry name" value="GLUTATHIONE-REGULATED POTASSIUM-EFFLUX SYSTEM ANCILLARY PROTEIN KEFG"/>
    <property type="match status" value="1"/>
</dbReference>
<dbReference type="Proteomes" id="UP001422074">
    <property type="component" value="Unassembled WGS sequence"/>
</dbReference>
<dbReference type="InterPro" id="IPR046980">
    <property type="entry name" value="KefG/KefF"/>
</dbReference>
<name>A0ABU9WYW2_9MICC</name>
<dbReference type="Pfam" id="PF02525">
    <property type="entry name" value="Flavodoxin_2"/>
    <property type="match status" value="1"/>
</dbReference>
<keyword evidence="4" id="KW-1185">Reference proteome</keyword>
<feature type="domain" description="Flavodoxin-like fold" evidence="2">
    <location>
        <begin position="8"/>
        <end position="166"/>
    </location>
</feature>
<protein>
    <submittedName>
        <fullName evidence="3">NAD(P)H-dependent oxidoreductase</fullName>
    </submittedName>
</protein>
<dbReference type="PANTHER" id="PTHR47307">
    <property type="entry name" value="GLUTATHIONE-REGULATED POTASSIUM-EFFLUX SYSTEM ANCILLARY PROTEIN KEFG"/>
    <property type="match status" value="1"/>
</dbReference>
<dbReference type="InterPro" id="IPR029039">
    <property type="entry name" value="Flavoprotein-like_sf"/>
</dbReference>
<dbReference type="EMBL" id="JBDFRB010000005">
    <property type="protein sequence ID" value="MEN2744382.1"/>
    <property type="molecule type" value="Genomic_DNA"/>
</dbReference>
<comment type="caution">
    <text evidence="3">The sequence shown here is derived from an EMBL/GenBank/DDBJ whole genome shotgun (WGS) entry which is preliminary data.</text>
</comment>
<proteinExistence type="predicted"/>
<organism evidence="3 4">
    <name type="scientific">Sinomonas halotolerans</name>
    <dbReference type="NCBI Taxonomy" id="1644133"/>
    <lineage>
        <taxon>Bacteria</taxon>
        <taxon>Bacillati</taxon>
        <taxon>Actinomycetota</taxon>
        <taxon>Actinomycetes</taxon>
        <taxon>Micrococcales</taxon>
        <taxon>Micrococcaceae</taxon>
        <taxon>Sinomonas</taxon>
    </lineage>
</organism>
<evidence type="ECO:0000259" key="2">
    <source>
        <dbReference type="Pfam" id="PF02525"/>
    </source>
</evidence>
<reference evidence="3 4" key="1">
    <citation type="submission" date="2024-05" db="EMBL/GenBank/DDBJ databases">
        <title>Sinomonas sp. nov., isolated from a waste landfill.</title>
        <authorList>
            <person name="Zhao Y."/>
        </authorList>
    </citation>
    <scope>NUCLEOTIDE SEQUENCE [LARGE SCALE GENOMIC DNA]</scope>
    <source>
        <strain evidence="3 4">CCTCC AB2014300</strain>
    </source>
</reference>
<gene>
    <name evidence="3" type="ORF">ABCQ75_07495</name>
</gene>